<feature type="transmembrane region" description="Helical" evidence="1">
    <location>
        <begin position="55"/>
        <end position="73"/>
    </location>
</feature>
<keyword evidence="1" id="KW-1133">Transmembrane helix</keyword>
<evidence type="ECO:0000313" key="2">
    <source>
        <dbReference type="EMBL" id="RXH56644.1"/>
    </source>
</evidence>
<reference evidence="3" key="2">
    <citation type="submission" date="2019-02" db="EMBL/GenBank/DDBJ databases">
        <title>Granulicella sibirica sp. nov., a psychrotolerant acidobacterium isolated from an organic soil layer in forested tundra, West Siberia.</title>
        <authorList>
            <person name="Oshkin I.Y."/>
            <person name="Kulichevskaya I.S."/>
            <person name="Rijpstra W.I.C."/>
            <person name="Sinninghe Damste J.S."/>
            <person name="Rakitin A.L."/>
            <person name="Ravin N.V."/>
            <person name="Dedysh S.N."/>
        </authorList>
    </citation>
    <scope>NUCLEOTIDE SEQUENCE [LARGE SCALE GENOMIC DNA]</scope>
    <source>
        <strain evidence="3">AF10</strain>
    </source>
</reference>
<evidence type="ECO:0000313" key="3">
    <source>
        <dbReference type="Proteomes" id="UP000289437"/>
    </source>
</evidence>
<keyword evidence="1" id="KW-0472">Membrane</keyword>
<comment type="caution">
    <text evidence="2">The sequence shown here is derived from an EMBL/GenBank/DDBJ whole genome shotgun (WGS) entry which is preliminary data.</text>
</comment>
<dbReference type="AlphaFoldDB" id="A0A4V1L5R1"/>
<dbReference type="Proteomes" id="UP000289437">
    <property type="component" value="Unassembled WGS sequence"/>
</dbReference>
<feature type="transmembrane region" description="Helical" evidence="1">
    <location>
        <begin position="137"/>
        <end position="158"/>
    </location>
</feature>
<keyword evidence="1" id="KW-0812">Transmembrane</keyword>
<accession>A0A4V1L5R1</accession>
<dbReference type="EMBL" id="RDSM01000002">
    <property type="protein sequence ID" value="RXH56644.1"/>
    <property type="molecule type" value="Genomic_DNA"/>
</dbReference>
<name>A0A4V1L5R1_9BACT</name>
<organism evidence="2 3">
    <name type="scientific">Granulicella sibirica</name>
    <dbReference type="NCBI Taxonomy" id="2479048"/>
    <lineage>
        <taxon>Bacteria</taxon>
        <taxon>Pseudomonadati</taxon>
        <taxon>Acidobacteriota</taxon>
        <taxon>Terriglobia</taxon>
        <taxon>Terriglobales</taxon>
        <taxon>Acidobacteriaceae</taxon>
        <taxon>Granulicella</taxon>
    </lineage>
</organism>
<dbReference type="RefSeq" id="WP_128914067.1">
    <property type="nucleotide sequence ID" value="NZ_RDSM01000002.1"/>
</dbReference>
<reference evidence="2 3" key="1">
    <citation type="submission" date="2018-11" db="EMBL/GenBank/DDBJ databases">
        <authorList>
            <person name="Mardanov A.V."/>
            <person name="Ravin N.V."/>
            <person name="Dedysh S.N."/>
        </authorList>
    </citation>
    <scope>NUCLEOTIDE SEQUENCE [LARGE SCALE GENOMIC DNA]</scope>
    <source>
        <strain evidence="2 3">AF10</strain>
    </source>
</reference>
<sequence>MNDEVDLSQGKSVGDLGHEALWLILHTLIAIAIFAVVIGIMTLFQPNPDSSSPKLLATLLCFLVPMIGGYIVARIRKDVVASWVWLSALFLFAVVCVWVLDLPTGIGLCEKCGPVRKLTRTFFEFNNGSGLMGGDGVLVGTWLPLSIIAYSLGARFALRPNN</sequence>
<gene>
    <name evidence="2" type="ORF">GRAN_3501</name>
</gene>
<dbReference type="OrthoDB" id="118514at2"/>
<keyword evidence="3" id="KW-1185">Reference proteome</keyword>
<protein>
    <submittedName>
        <fullName evidence="2">Uncharacterized protein</fullName>
    </submittedName>
</protein>
<evidence type="ECO:0000256" key="1">
    <source>
        <dbReference type="SAM" id="Phobius"/>
    </source>
</evidence>
<feature type="transmembrane region" description="Helical" evidence="1">
    <location>
        <begin position="20"/>
        <end position="43"/>
    </location>
</feature>
<feature type="transmembrane region" description="Helical" evidence="1">
    <location>
        <begin position="80"/>
        <end position="100"/>
    </location>
</feature>
<proteinExistence type="predicted"/>